<sequence length="482" mass="53035">MSTEDLEKDTNIDHAERVRTSDSKDAVINAFSEEEGRRITRRVDYRLVTTLGVLYCASLMDRTNLGSAAIAGMTVDLNLIGPRYNIITLIFFIPYVIFQPPATVLLRKIGPRTFLSAIVLFWGACMIGFGFAPDWEVMVGLRIILGILEAGFFPGCAYLLSCWYPRYQLQKRNAVFYLIGSMASALSGILAYGLMQMKGLAGLGGWRWIFIIEGILTCIAGILGYFLIVDFPENSKKSWKFLNEKEASYIVAVIERDRADAIPEPFKLGPYLKNALDLKVWAFAALFMLTTTNSYAIAYFLPIILRSGMGFDLAKSQCLVAPPYVAAAIVMFTQAYYADKLHTRGPVVVFNAIIGLIGLPLLGFVSNNGVRYFGVFLATICANANVPAVLTYQANNIRGQWKRAFCSASLVGAGGIGGIIGSTVFREQDAPGYVPGIEACMIANGLCIIIVLLLSIKFHRANKRAERGGKVIEKQAGFRYTI</sequence>
<dbReference type="PROSITE" id="PS50850">
    <property type="entry name" value="MFS"/>
    <property type="match status" value="1"/>
</dbReference>
<reference evidence="8 9" key="1">
    <citation type="submission" date="2018-05" db="EMBL/GenBank/DDBJ databases">
        <title>Draft genome sequence of Scytalidium lignicola DSM 105466, a ubiquitous saprotrophic fungus.</title>
        <authorList>
            <person name="Buettner E."/>
            <person name="Gebauer A.M."/>
            <person name="Hofrichter M."/>
            <person name="Liers C."/>
            <person name="Kellner H."/>
        </authorList>
    </citation>
    <scope>NUCLEOTIDE SEQUENCE [LARGE SCALE GENOMIC DNA]</scope>
    <source>
        <strain evidence="8 9">DSM 105466</strain>
    </source>
</reference>
<dbReference type="Proteomes" id="UP000258309">
    <property type="component" value="Unassembled WGS sequence"/>
</dbReference>
<dbReference type="InterPro" id="IPR011701">
    <property type="entry name" value="MFS"/>
</dbReference>
<keyword evidence="9" id="KW-1185">Reference proteome</keyword>
<proteinExistence type="predicted"/>
<protein>
    <recommendedName>
        <fullName evidence="7">Major facilitator superfamily (MFS) profile domain-containing protein</fullName>
    </recommendedName>
</protein>
<comment type="caution">
    <text evidence="8">The sequence shown here is derived from an EMBL/GenBank/DDBJ whole genome shotgun (WGS) entry which is preliminary data.</text>
</comment>
<evidence type="ECO:0000313" key="9">
    <source>
        <dbReference type="Proteomes" id="UP000258309"/>
    </source>
</evidence>
<organism evidence="8 9">
    <name type="scientific">Scytalidium lignicola</name>
    <name type="common">Hyphomycete</name>
    <dbReference type="NCBI Taxonomy" id="5539"/>
    <lineage>
        <taxon>Eukaryota</taxon>
        <taxon>Fungi</taxon>
        <taxon>Dikarya</taxon>
        <taxon>Ascomycota</taxon>
        <taxon>Pezizomycotina</taxon>
        <taxon>Leotiomycetes</taxon>
        <taxon>Leotiomycetes incertae sedis</taxon>
        <taxon>Scytalidium</taxon>
    </lineage>
</organism>
<evidence type="ECO:0000256" key="3">
    <source>
        <dbReference type="ARBA" id="ARBA00022692"/>
    </source>
</evidence>
<feature type="domain" description="Major facilitator superfamily (MFS) profile" evidence="7">
    <location>
        <begin position="47"/>
        <end position="463"/>
    </location>
</feature>
<dbReference type="PANTHER" id="PTHR43791:SF47">
    <property type="entry name" value="MAJOR FACILITATOR SUPERFAMILY (MFS) PROFILE DOMAIN-CONTAINING PROTEIN-RELATED"/>
    <property type="match status" value="1"/>
</dbReference>
<feature type="transmembrane region" description="Helical" evidence="6">
    <location>
        <begin position="321"/>
        <end position="338"/>
    </location>
</feature>
<feature type="transmembrane region" description="Helical" evidence="6">
    <location>
        <begin position="86"/>
        <end position="106"/>
    </location>
</feature>
<feature type="transmembrane region" description="Helical" evidence="6">
    <location>
        <begin position="432"/>
        <end position="454"/>
    </location>
</feature>
<dbReference type="FunFam" id="1.20.1250.20:FF:000511">
    <property type="entry name" value="MFS general substrate transporter"/>
    <property type="match status" value="1"/>
</dbReference>
<dbReference type="OMA" id="DSKVWAY"/>
<feature type="transmembrane region" description="Helical" evidence="6">
    <location>
        <begin position="143"/>
        <end position="163"/>
    </location>
</feature>
<dbReference type="EMBL" id="NCSJ02000210">
    <property type="protein sequence ID" value="RFU27373.1"/>
    <property type="molecule type" value="Genomic_DNA"/>
</dbReference>
<feature type="transmembrane region" description="Helical" evidence="6">
    <location>
        <begin position="345"/>
        <end position="366"/>
    </location>
</feature>
<dbReference type="SUPFAM" id="SSF103473">
    <property type="entry name" value="MFS general substrate transporter"/>
    <property type="match status" value="1"/>
</dbReference>
<keyword evidence="2" id="KW-0813">Transport</keyword>
<evidence type="ECO:0000256" key="1">
    <source>
        <dbReference type="ARBA" id="ARBA00004141"/>
    </source>
</evidence>
<dbReference type="GO" id="GO:0022857">
    <property type="term" value="F:transmembrane transporter activity"/>
    <property type="evidence" value="ECO:0007669"/>
    <property type="project" value="InterPro"/>
</dbReference>
<evidence type="ECO:0000256" key="4">
    <source>
        <dbReference type="ARBA" id="ARBA00022989"/>
    </source>
</evidence>
<evidence type="ECO:0000313" key="8">
    <source>
        <dbReference type="EMBL" id="RFU27373.1"/>
    </source>
</evidence>
<evidence type="ECO:0000259" key="7">
    <source>
        <dbReference type="PROSITE" id="PS50850"/>
    </source>
</evidence>
<evidence type="ECO:0000256" key="2">
    <source>
        <dbReference type="ARBA" id="ARBA00022448"/>
    </source>
</evidence>
<feature type="transmembrane region" description="Helical" evidence="6">
    <location>
        <begin position="372"/>
        <end position="392"/>
    </location>
</feature>
<feature type="transmembrane region" description="Helical" evidence="6">
    <location>
        <begin position="206"/>
        <end position="228"/>
    </location>
</feature>
<feature type="non-terminal residue" evidence="8">
    <location>
        <position position="482"/>
    </location>
</feature>
<dbReference type="Gene3D" id="1.20.1250.20">
    <property type="entry name" value="MFS general substrate transporter like domains"/>
    <property type="match status" value="2"/>
</dbReference>
<dbReference type="Pfam" id="PF07690">
    <property type="entry name" value="MFS_1"/>
    <property type="match status" value="1"/>
</dbReference>
<comment type="subcellular location">
    <subcellularLocation>
        <location evidence="1">Membrane</location>
        <topology evidence="1">Multi-pass membrane protein</topology>
    </subcellularLocation>
</comment>
<keyword evidence="3 6" id="KW-0812">Transmembrane</keyword>
<dbReference type="InterPro" id="IPR020846">
    <property type="entry name" value="MFS_dom"/>
</dbReference>
<evidence type="ECO:0000256" key="5">
    <source>
        <dbReference type="ARBA" id="ARBA00023136"/>
    </source>
</evidence>
<accession>A0A3E2H2Z5</accession>
<gene>
    <name evidence="8" type="ORF">B7463_g8977</name>
</gene>
<feature type="transmembrane region" description="Helical" evidence="6">
    <location>
        <begin position="280"/>
        <end position="301"/>
    </location>
</feature>
<evidence type="ECO:0000256" key="6">
    <source>
        <dbReference type="SAM" id="Phobius"/>
    </source>
</evidence>
<dbReference type="AlphaFoldDB" id="A0A3E2H2Z5"/>
<feature type="transmembrane region" description="Helical" evidence="6">
    <location>
        <begin position="175"/>
        <end position="194"/>
    </location>
</feature>
<name>A0A3E2H2Z5_SCYLI</name>
<dbReference type="InterPro" id="IPR036259">
    <property type="entry name" value="MFS_trans_sf"/>
</dbReference>
<feature type="transmembrane region" description="Helical" evidence="6">
    <location>
        <begin position="113"/>
        <end position="131"/>
    </location>
</feature>
<dbReference type="GO" id="GO:0016020">
    <property type="term" value="C:membrane"/>
    <property type="evidence" value="ECO:0007669"/>
    <property type="project" value="UniProtKB-SubCell"/>
</dbReference>
<dbReference type="FunFam" id="1.20.1250.20:FF:000409">
    <property type="entry name" value="MFS general substrate transporter"/>
    <property type="match status" value="1"/>
</dbReference>
<dbReference type="OrthoDB" id="3639251at2759"/>
<feature type="non-terminal residue" evidence="8">
    <location>
        <position position="1"/>
    </location>
</feature>
<dbReference type="PANTHER" id="PTHR43791">
    <property type="entry name" value="PERMEASE-RELATED"/>
    <property type="match status" value="1"/>
</dbReference>
<keyword evidence="4 6" id="KW-1133">Transmembrane helix</keyword>
<keyword evidence="5 6" id="KW-0472">Membrane</keyword>
<feature type="transmembrane region" description="Helical" evidence="6">
    <location>
        <begin position="404"/>
        <end position="426"/>
    </location>
</feature>